<sequence length="151" mass="16902">MEASSSVYDIFVFTIAGASPVDFPDGGVLKKLATVDASLQRHGRELHVTFANGRFALQRNGTDMSPCPTMGAHLEPRARAFLEEKVGADFLRCMKCAIWDWGDRFTRPLEHLEDVQRHFAEQSDCPRYITEGINQRLEVLRAKIATGSADF</sequence>
<evidence type="ECO:0000313" key="1">
    <source>
        <dbReference type="EMBL" id="CAE8607193.1"/>
    </source>
</evidence>
<evidence type="ECO:0000313" key="5">
    <source>
        <dbReference type="Proteomes" id="UP000654075"/>
    </source>
</evidence>
<comment type="caution">
    <text evidence="3">The sequence shown here is derived from an EMBL/GenBank/DDBJ whole genome shotgun (WGS) entry which is preliminary data.</text>
</comment>
<reference evidence="3" key="1">
    <citation type="submission" date="2021-02" db="EMBL/GenBank/DDBJ databases">
        <authorList>
            <person name="Dougan E. K."/>
            <person name="Rhodes N."/>
            <person name="Thang M."/>
            <person name="Chan C."/>
        </authorList>
    </citation>
    <scope>NUCLEOTIDE SEQUENCE</scope>
</reference>
<dbReference type="Proteomes" id="UP000626109">
    <property type="component" value="Unassembled WGS sequence"/>
</dbReference>
<dbReference type="OrthoDB" id="10645095at2759"/>
<dbReference type="Proteomes" id="UP000654075">
    <property type="component" value="Unassembled WGS sequence"/>
</dbReference>
<gene>
    <name evidence="1" type="ORF">PGLA1383_LOCUS25131</name>
    <name evidence="2" type="ORF">PGLA1383_LOCUS25250</name>
    <name evidence="3" type="ORF">PGLA2088_LOCUS45733</name>
</gene>
<name>A0A813LJ33_POLGL</name>
<proteinExistence type="predicted"/>
<evidence type="ECO:0000313" key="4">
    <source>
        <dbReference type="Proteomes" id="UP000626109"/>
    </source>
</evidence>
<dbReference type="EMBL" id="CAJNNV010020822">
    <property type="protein sequence ID" value="CAE8607193.1"/>
    <property type="molecule type" value="Genomic_DNA"/>
</dbReference>
<dbReference type="AlphaFoldDB" id="A0A813LJ33"/>
<evidence type="ECO:0000313" key="2">
    <source>
        <dbReference type="EMBL" id="CAE8607315.1"/>
    </source>
</evidence>
<evidence type="ECO:0000313" key="3">
    <source>
        <dbReference type="EMBL" id="CAE8730408.1"/>
    </source>
</evidence>
<dbReference type="EMBL" id="CAJNNW010035838">
    <property type="protein sequence ID" value="CAE8730408.1"/>
    <property type="molecule type" value="Genomic_DNA"/>
</dbReference>
<dbReference type="EMBL" id="CAJNNV010021187">
    <property type="protein sequence ID" value="CAE8607315.1"/>
    <property type="molecule type" value="Genomic_DNA"/>
</dbReference>
<organism evidence="3 4">
    <name type="scientific">Polarella glacialis</name>
    <name type="common">Dinoflagellate</name>
    <dbReference type="NCBI Taxonomy" id="89957"/>
    <lineage>
        <taxon>Eukaryota</taxon>
        <taxon>Sar</taxon>
        <taxon>Alveolata</taxon>
        <taxon>Dinophyceae</taxon>
        <taxon>Suessiales</taxon>
        <taxon>Suessiaceae</taxon>
        <taxon>Polarella</taxon>
    </lineage>
</organism>
<keyword evidence="5" id="KW-1185">Reference proteome</keyword>
<protein>
    <submittedName>
        <fullName evidence="3">Uncharacterized protein</fullName>
    </submittedName>
</protein>
<accession>A0A813LJ33</accession>